<feature type="transmembrane region" description="Helical" evidence="5">
    <location>
        <begin position="35"/>
        <end position="55"/>
    </location>
</feature>
<keyword evidence="4 5" id="KW-0472">Membrane</keyword>
<feature type="transmembrane region" description="Helical" evidence="5">
    <location>
        <begin position="326"/>
        <end position="348"/>
    </location>
</feature>
<dbReference type="PANTHER" id="PTHR23542">
    <property type="match status" value="1"/>
</dbReference>
<feature type="transmembrane region" description="Helical" evidence="5">
    <location>
        <begin position="238"/>
        <end position="262"/>
    </location>
</feature>
<sequence length="422" mass="42868">MSHAPQTPDQPRIPTQDDGPTVLQVAGPTYFPVALIARFPYAMMVVGVLTLVVSARGSMSLGGLTSAMVGLGTAVCGPLIGAAADRFGQRPVLLIAGAASSLTLLALTLVVYSDLPSDAVLAAGVAVGATAPQVPPLSRSRLVGIISTRLPKHRHVRSVNSTMAYESAADELTFVFGPMIVGLLATTMHPAAPIIGAAVMTLLFLTWFAVHPSWFQTPNSTGEQAVVSSVSALFAPRLLVVFAGVLGVGMVFGSVLTSLTAVLGDAGHAERAGLLYGAMGVGSAVCALAVAALPDRFSLRNRWVVFAVILLIGSVGLSVVETLPGIIAMLVLQGIGVGPTLVTVFSFAARRTPEGRSATVMTMASTAVVVGQSAAAATTGQIAESFGSAGAISVPIAAACVVTAAALINRAFTRPSSTGRMV</sequence>
<keyword evidence="8" id="KW-1185">Reference proteome</keyword>
<reference evidence="7 8" key="1">
    <citation type="submission" date="2023-09" db="EMBL/GenBank/DDBJ databases">
        <title>Description of three actinobacteria isolated from air of manufacturing shop in a pharmaceutical factory.</title>
        <authorList>
            <person name="Zhang D.-F."/>
        </authorList>
    </citation>
    <scope>NUCLEOTIDE SEQUENCE [LARGE SCALE GENOMIC DNA]</scope>
    <source>
        <strain evidence="7 8">LY-0111</strain>
    </source>
</reference>
<feature type="domain" description="Major facilitator superfamily (MFS) profile" evidence="6">
    <location>
        <begin position="237"/>
        <end position="422"/>
    </location>
</feature>
<feature type="transmembrane region" description="Helical" evidence="5">
    <location>
        <begin position="360"/>
        <end position="383"/>
    </location>
</feature>
<evidence type="ECO:0000256" key="5">
    <source>
        <dbReference type="SAM" id="Phobius"/>
    </source>
</evidence>
<dbReference type="PROSITE" id="PS50850">
    <property type="entry name" value="MFS"/>
    <property type="match status" value="1"/>
</dbReference>
<dbReference type="EMBL" id="JAVKGR010000004">
    <property type="protein sequence ID" value="MDR8018962.1"/>
    <property type="molecule type" value="Genomic_DNA"/>
</dbReference>
<name>A0ABU2DR36_9MICC</name>
<feature type="transmembrane region" description="Helical" evidence="5">
    <location>
        <begin position="191"/>
        <end position="210"/>
    </location>
</feature>
<proteinExistence type="predicted"/>
<feature type="transmembrane region" description="Helical" evidence="5">
    <location>
        <begin position="389"/>
        <end position="412"/>
    </location>
</feature>
<feature type="transmembrane region" description="Helical" evidence="5">
    <location>
        <begin position="61"/>
        <end position="80"/>
    </location>
</feature>
<dbReference type="InterPro" id="IPR011701">
    <property type="entry name" value="MFS"/>
</dbReference>
<evidence type="ECO:0000256" key="4">
    <source>
        <dbReference type="ARBA" id="ARBA00023136"/>
    </source>
</evidence>
<dbReference type="PANTHER" id="PTHR23542:SF1">
    <property type="entry name" value="MAJOR FACILITATOR SUPERFAMILY (MFS) PROFILE DOMAIN-CONTAINING PROTEIN"/>
    <property type="match status" value="1"/>
</dbReference>
<feature type="transmembrane region" description="Helical" evidence="5">
    <location>
        <begin position="274"/>
        <end position="291"/>
    </location>
</feature>
<keyword evidence="2 5" id="KW-0812">Transmembrane</keyword>
<dbReference type="InterPro" id="IPR036259">
    <property type="entry name" value="MFS_trans_sf"/>
</dbReference>
<comment type="caution">
    <text evidence="7">The sequence shown here is derived from an EMBL/GenBank/DDBJ whole genome shotgun (WGS) entry which is preliminary data.</text>
</comment>
<feature type="transmembrane region" description="Helical" evidence="5">
    <location>
        <begin position="92"/>
        <end position="112"/>
    </location>
</feature>
<accession>A0ABU2DR36</accession>
<dbReference type="RefSeq" id="WP_310547960.1">
    <property type="nucleotide sequence ID" value="NZ_JAVKGR010000004.1"/>
</dbReference>
<comment type="subcellular location">
    <subcellularLocation>
        <location evidence="1">Cell membrane</location>
        <topology evidence="1">Multi-pass membrane protein</topology>
    </subcellularLocation>
</comment>
<evidence type="ECO:0000256" key="1">
    <source>
        <dbReference type="ARBA" id="ARBA00004651"/>
    </source>
</evidence>
<evidence type="ECO:0000313" key="7">
    <source>
        <dbReference type="EMBL" id="MDR8018962.1"/>
    </source>
</evidence>
<dbReference type="SUPFAM" id="SSF103473">
    <property type="entry name" value="MFS general substrate transporter"/>
    <property type="match status" value="1"/>
</dbReference>
<evidence type="ECO:0000259" key="6">
    <source>
        <dbReference type="PROSITE" id="PS50850"/>
    </source>
</evidence>
<protein>
    <submittedName>
        <fullName evidence="7">MFS transporter</fullName>
    </submittedName>
</protein>
<evidence type="ECO:0000256" key="3">
    <source>
        <dbReference type="ARBA" id="ARBA00022989"/>
    </source>
</evidence>
<gene>
    <name evidence="7" type="ORF">RIL96_05220</name>
</gene>
<evidence type="ECO:0000313" key="8">
    <source>
        <dbReference type="Proteomes" id="UP001251870"/>
    </source>
</evidence>
<dbReference type="InterPro" id="IPR020846">
    <property type="entry name" value="MFS_dom"/>
</dbReference>
<dbReference type="Gene3D" id="1.20.1250.20">
    <property type="entry name" value="MFS general substrate transporter like domains"/>
    <property type="match status" value="1"/>
</dbReference>
<organism evidence="7 8">
    <name type="scientific">Nesterenkonia aerolata</name>
    <dbReference type="NCBI Taxonomy" id="3074079"/>
    <lineage>
        <taxon>Bacteria</taxon>
        <taxon>Bacillati</taxon>
        <taxon>Actinomycetota</taxon>
        <taxon>Actinomycetes</taxon>
        <taxon>Micrococcales</taxon>
        <taxon>Micrococcaceae</taxon>
        <taxon>Nesterenkonia</taxon>
    </lineage>
</organism>
<dbReference type="Proteomes" id="UP001251870">
    <property type="component" value="Unassembled WGS sequence"/>
</dbReference>
<evidence type="ECO:0000256" key="2">
    <source>
        <dbReference type="ARBA" id="ARBA00022692"/>
    </source>
</evidence>
<keyword evidence="3 5" id="KW-1133">Transmembrane helix</keyword>
<feature type="transmembrane region" description="Helical" evidence="5">
    <location>
        <begin position="303"/>
        <end position="320"/>
    </location>
</feature>
<dbReference type="Pfam" id="PF07690">
    <property type="entry name" value="MFS_1"/>
    <property type="match status" value="1"/>
</dbReference>